<dbReference type="EMBL" id="KY349138">
    <property type="protein sequence ID" value="AQS22479.1"/>
    <property type="molecule type" value="Genomic_DNA"/>
</dbReference>
<dbReference type="AlphaFoldDB" id="A0A1S6GKS9"/>
<dbReference type="RefSeq" id="WP_155909804.1">
    <property type="nucleotide sequence ID" value="NZ_KY349138.1"/>
</dbReference>
<name>A0A1S6GKS9_9MYCO</name>
<reference evidence="1" key="1">
    <citation type="submission" date="2016-12" db="EMBL/GenBank/DDBJ databases">
        <title>Complete plasmid sequence carrying type IV-like and type VII secretion systems from an atypical mycobacteria strain.</title>
        <authorList>
            <person name="Morgado S."/>
            <person name="Marin M."/>
            <person name="Fonseca E."/>
            <person name="Freitas F."/>
            <person name="Vicente A.C."/>
        </authorList>
    </citation>
    <scope>NUCLEOTIDE SEQUENCE</scope>
    <source>
        <strain evidence="1">CBMA 213</strain>
        <plasmid evidence="1">pCBMA213_2</plasmid>
    </source>
</reference>
<protein>
    <recommendedName>
        <fullName evidence="2">DUF4192 domain-containing protein</fullName>
    </recommendedName>
</protein>
<accession>A0A1S6GKS9</accession>
<evidence type="ECO:0000313" key="1">
    <source>
        <dbReference type="EMBL" id="AQS22479.1"/>
    </source>
</evidence>
<keyword evidence="1" id="KW-0614">Plasmid</keyword>
<organism evidence="1">
    <name type="scientific">Mycolicibacterium sp. CBMA 213</name>
    <dbReference type="NCBI Taxonomy" id="1968788"/>
    <lineage>
        <taxon>Bacteria</taxon>
        <taxon>Bacillati</taxon>
        <taxon>Actinomycetota</taxon>
        <taxon>Actinomycetes</taxon>
        <taxon>Mycobacteriales</taxon>
        <taxon>Mycobacteriaceae</taxon>
        <taxon>Mycolicibacterium</taxon>
    </lineage>
</organism>
<evidence type="ECO:0008006" key="2">
    <source>
        <dbReference type="Google" id="ProtNLM"/>
    </source>
</evidence>
<gene>
    <name evidence="1" type="ORF">pCBMA213_2_00115</name>
</gene>
<dbReference type="InterPro" id="IPR025447">
    <property type="entry name" value="DUF4192"/>
</dbReference>
<proteinExistence type="predicted"/>
<dbReference type="Pfam" id="PF13830">
    <property type="entry name" value="DUF4192"/>
    <property type="match status" value="1"/>
</dbReference>
<sequence>MTQIITAADLLANLPAIIGYVPHASISVVTTTTTTVPFTIGRACTIEASSDLARSHELADKFGLTAANAPGAILIAICDPALADHAAILLDGVRDALTERGIRVLKRIHAHSLETAGTWTDLDTGDTGQHVAYTDAMFTAMAVARGRRIAPSREALVAEFSESDRPVPPIAVNDDPEELLDTIEQIAAATNTGSVPALRVIAQAAHHISDHRVRDALIALGLDDPAAAAHMWTTMSAHMRGQARITGLTIAAALFFTAHDAARAGIALDTVQQIAAELDEPDVIFAQLLDTALYNGVSPEQVLRILRGDRR</sequence>
<geneLocation type="plasmid" evidence="1">
    <name>pCBMA213_2</name>
</geneLocation>